<reference evidence="2 3" key="1">
    <citation type="submission" date="2023-07" db="EMBL/GenBank/DDBJ databases">
        <title>Sorghum-associated microbial communities from plants grown in Nebraska, USA.</title>
        <authorList>
            <person name="Schachtman D."/>
        </authorList>
    </citation>
    <scope>NUCLEOTIDE SEQUENCE [LARGE SCALE GENOMIC DNA]</scope>
    <source>
        <strain evidence="2 3">4256</strain>
    </source>
</reference>
<proteinExistence type="predicted"/>
<name>A0ABU1X112_SPHXE</name>
<comment type="caution">
    <text evidence="2">The sequence shown here is derived from an EMBL/GenBank/DDBJ whole genome shotgun (WGS) entry which is preliminary data.</text>
</comment>
<dbReference type="PROSITE" id="PS51257">
    <property type="entry name" value="PROKAR_LIPOPROTEIN"/>
    <property type="match status" value="1"/>
</dbReference>
<feature type="compositionally biased region" description="Low complexity" evidence="1">
    <location>
        <begin position="51"/>
        <end position="67"/>
    </location>
</feature>
<feature type="region of interest" description="Disordered" evidence="1">
    <location>
        <begin position="46"/>
        <end position="103"/>
    </location>
</feature>
<dbReference type="RefSeq" id="WP_310224361.1">
    <property type="nucleotide sequence ID" value="NZ_JAVDWV010000008.1"/>
</dbReference>
<evidence type="ECO:0000313" key="2">
    <source>
        <dbReference type="EMBL" id="MDR7155260.1"/>
    </source>
</evidence>
<protein>
    <recommendedName>
        <fullName evidence="4">Lipoprotein</fullName>
    </recommendedName>
</protein>
<organism evidence="2 3">
    <name type="scientific">Sphingobium xenophagum</name>
    <dbReference type="NCBI Taxonomy" id="121428"/>
    <lineage>
        <taxon>Bacteria</taxon>
        <taxon>Pseudomonadati</taxon>
        <taxon>Pseudomonadota</taxon>
        <taxon>Alphaproteobacteria</taxon>
        <taxon>Sphingomonadales</taxon>
        <taxon>Sphingomonadaceae</taxon>
        <taxon>Sphingobium</taxon>
    </lineage>
</organism>
<sequence length="103" mass="10754">MRKIAFVALIGALALSACGKKEEEASVVNNLVEPPVENVIIEEPDTALPMPSNNAVAPTPAAPPSVSEQQQILDDADATGMTARLPDMRDDAQPADEASGTEE</sequence>
<gene>
    <name evidence="2" type="ORF">J2W40_002082</name>
</gene>
<evidence type="ECO:0008006" key="4">
    <source>
        <dbReference type="Google" id="ProtNLM"/>
    </source>
</evidence>
<dbReference type="EMBL" id="JAVDWV010000008">
    <property type="protein sequence ID" value="MDR7155260.1"/>
    <property type="molecule type" value="Genomic_DNA"/>
</dbReference>
<accession>A0ABU1X112</accession>
<evidence type="ECO:0000256" key="1">
    <source>
        <dbReference type="SAM" id="MobiDB-lite"/>
    </source>
</evidence>
<dbReference type="Proteomes" id="UP001267638">
    <property type="component" value="Unassembled WGS sequence"/>
</dbReference>
<evidence type="ECO:0000313" key="3">
    <source>
        <dbReference type="Proteomes" id="UP001267638"/>
    </source>
</evidence>
<keyword evidence="3" id="KW-1185">Reference proteome</keyword>